<organism evidence="1 2">
    <name type="scientific">Clostridium thailandense</name>
    <dbReference type="NCBI Taxonomy" id="2794346"/>
    <lineage>
        <taxon>Bacteria</taxon>
        <taxon>Bacillati</taxon>
        <taxon>Bacillota</taxon>
        <taxon>Clostridia</taxon>
        <taxon>Eubacteriales</taxon>
        <taxon>Clostridiaceae</taxon>
        <taxon>Clostridium</taxon>
    </lineage>
</organism>
<sequence length="200" mass="23582">MRSKDYMKKVYRNFFEFVSECSSQELEYFIFDSKFTTMFNERIGEIVEDIRKEGKKSIELAILFNTEGEIALIDSYVVGRYIGNNYNLHMEEYYKEASLNNIVKHVINGNRKSKKDFLMLSYNTLNNILNTIYSDIKFKKDTLKKYIDLYDLKHCVGDDCVLVVAVILILEDICKYLGINDDILEETINYISKKRNCQNN</sequence>
<dbReference type="AlphaFoldDB" id="A0A949TSM7"/>
<accession>A0A949TSM7</accession>
<dbReference type="Proteomes" id="UP000694308">
    <property type="component" value="Unassembled WGS sequence"/>
</dbReference>
<keyword evidence="2" id="KW-1185">Reference proteome</keyword>
<comment type="caution">
    <text evidence="1">The sequence shown here is derived from an EMBL/GenBank/DDBJ whole genome shotgun (WGS) entry which is preliminary data.</text>
</comment>
<dbReference type="RefSeq" id="WP_218318621.1">
    <property type="nucleotide sequence ID" value="NZ_JAEEGC010000007.1"/>
</dbReference>
<proteinExistence type="predicted"/>
<reference evidence="1" key="1">
    <citation type="submission" date="2020-12" db="EMBL/GenBank/DDBJ databases">
        <title>Clostridium thailandense sp. nov., a novel acetogenic bacterium isolated from peat land soil in Thailand.</title>
        <authorList>
            <person name="Chaikitkaew S."/>
            <person name="Birkeland N.K."/>
        </authorList>
    </citation>
    <scope>NUCLEOTIDE SEQUENCE</scope>
    <source>
        <strain evidence="1">PL3</strain>
    </source>
</reference>
<gene>
    <name evidence="1" type="ORF">I6U48_01480</name>
</gene>
<name>A0A949TSM7_9CLOT</name>
<evidence type="ECO:0000313" key="2">
    <source>
        <dbReference type="Proteomes" id="UP000694308"/>
    </source>
</evidence>
<protein>
    <submittedName>
        <fullName evidence="1">Uncharacterized protein</fullName>
    </submittedName>
</protein>
<evidence type="ECO:0000313" key="1">
    <source>
        <dbReference type="EMBL" id="MBV7271583.1"/>
    </source>
</evidence>
<dbReference type="EMBL" id="JAEEGC010000007">
    <property type="protein sequence ID" value="MBV7271583.1"/>
    <property type="molecule type" value="Genomic_DNA"/>
</dbReference>